<dbReference type="KEGG" id="bbel:109471682"/>
<protein>
    <submittedName>
        <fullName evidence="2">Uncharacterized protein LOC109471682</fullName>
    </submittedName>
</protein>
<organism evidence="1 2">
    <name type="scientific">Branchiostoma belcheri</name>
    <name type="common">Amphioxus</name>
    <dbReference type="NCBI Taxonomy" id="7741"/>
    <lineage>
        <taxon>Eukaryota</taxon>
        <taxon>Metazoa</taxon>
        <taxon>Chordata</taxon>
        <taxon>Cephalochordata</taxon>
        <taxon>Leptocardii</taxon>
        <taxon>Amphioxiformes</taxon>
        <taxon>Branchiostomatidae</taxon>
        <taxon>Branchiostoma</taxon>
    </lineage>
</organism>
<reference evidence="2" key="1">
    <citation type="submission" date="2025-08" db="UniProtKB">
        <authorList>
            <consortium name="RefSeq"/>
        </authorList>
    </citation>
    <scope>IDENTIFICATION</scope>
    <source>
        <tissue evidence="2">Gonad</tissue>
    </source>
</reference>
<dbReference type="OrthoDB" id="5991115at2759"/>
<evidence type="ECO:0000313" key="2">
    <source>
        <dbReference type="RefSeq" id="XP_019626579.1"/>
    </source>
</evidence>
<dbReference type="RefSeq" id="XP_019626579.1">
    <property type="nucleotide sequence ID" value="XM_019771020.1"/>
</dbReference>
<sequence>MLNTPKEQLKATYKKYLAQVPEPLCSQFPERRSRDDAIKRHEERSQLNTQLYPTEQEQSNLQTQLEASSSTVNVRKTRTCKKCQQPMKGHPRGACPSTSN</sequence>
<accession>A0A6P4YXY4</accession>
<dbReference type="GeneID" id="109471682"/>
<dbReference type="AlphaFoldDB" id="A0A6P4YXY4"/>
<proteinExistence type="predicted"/>
<gene>
    <name evidence="2" type="primary">LOC109471682</name>
</gene>
<name>A0A6P4YXY4_BRABE</name>
<evidence type="ECO:0000313" key="1">
    <source>
        <dbReference type="Proteomes" id="UP000515135"/>
    </source>
</evidence>
<dbReference type="Proteomes" id="UP000515135">
    <property type="component" value="Unplaced"/>
</dbReference>
<keyword evidence="1" id="KW-1185">Reference proteome</keyword>